<feature type="non-terminal residue" evidence="2">
    <location>
        <position position="99"/>
    </location>
</feature>
<feature type="compositionally biased region" description="Basic residues" evidence="1">
    <location>
        <begin position="1"/>
        <end position="10"/>
    </location>
</feature>
<name>A0A813F2H0_POLGL</name>
<evidence type="ECO:0000313" key="2">
    <source>
        <dbReference type="EMBL" id="CAE8606630.1"/>
    </source>
</evidence>
<sequence>VPAARGRRPRGQLGRGHPGGQPCRQPRGQQLGVPPHRPLGRAAAQDAGAGGAEEDPGRRVPVPGAAAHGYAALLPLPLGRHLREAAGRTNPRLGFLHWG</sequence>
<feature type="compositionally biased region" description="Low complexity" evidence="1">
    <location>
        <begin position="20"/>
        <end position="32"/>
    </location>
</feature>
<evidence type="ECO:0000313" key="3">
    <source>
        <dbReference type="Proteomes" id="UP000654075"/>
    </source>
</evidence>
<dbReference type="Proteomes" id="UP000654075">
    <property type="component" value="Unassembled WGS sequence"/>
</dbReference>
<dbReference type="AlphaFoldDB" id="A0A813F2H0"/>
<feature type="region of interest" description="Disordered" evidence="1">
    <location>
        <begin position="1"/>
        <end position="63"/>
    </location>
</feature>
<organism evidence="2 3">
    <name type="scientific">Polarella glacialis</name>
    <name type="common">Dinoflagellate</name>
    <dbReference type="NCBI Taxonomy" id="89957"/>
    <lineage>
        <taxon>Eukaryota</taxon>
        <taxon>Sar</taxon>
        <taxon>Alveolata</taxon>
        <taxon>Dinophyceae</taxon>
        <taxon>Suessiales</taxon>
        <taxon>Suessiaceae</taxon>
        <taxon>Polarella</taxon>
    </lineage>
</organism>
<comment type="caution">
    <text evidence="2">The sequence shown here is derived from an EMBL/GenBank/DDBJ whole genome shotgun (WGS) entry which is preliminary data.</text>
</comment>
<gene>
    <name evidence="2" type="ORF">PGLA1383_LOCUS24610</name>
</gene>
<feature type="non-terminal residue" evidence="2">
    <location>
        <position position="1"/>
    </location>
</feature>
<dbReference type="EMBL" id="CAJNNV010019581">
    <property type="protein sequence ID" value="CAE8606630.1"/>
    <property type="molecule type" value="Genomic_DNA"/>
</dbReference>
<reference evidence="2" key="1">
    <citation type="submission" date="2021-02" db="EMBL/GenBank/DDBJ databases">
        <authorList>
            <person name="Dougan E. K."/>
            <person name="Rhodes N."/>
            <person name="Thang M."/>
            <person name="Chan C."/>
        </authorList>
    </citation>
    <scope>NUCLEOTIDE SEQUENCE</scope>
</reference>
<protein>
    <submittedName>
        <fullName evidence="2">Uncharacterized protein</fullName>
    </submittedName>
</protein>
<accession>A0A813F2H0</accession>
<keyword evidence="3" id="KW-1185">Reference proteome</keyword>
<proteinExistence type="predicted"/>
<evidence type="ECO:0000256" key="1">
    <source>
        <dbReference type="SAM" id="MobiDB-lite"/>
    </source>
</evidence>